<sequence>MINRSTFAQKINASKDSSAIKFAKIEPDYTAGRPRLIFDGELIPTIKKYPFLSSYAPKANDRVMIISGVIQGKIV</sequence>
<evidence type="ECO:0000313" key="2">
    <source>
        <dbReference type="Proteomes" id="UP000265725"/>
    </source>
</evidence>
<dbReference type="KEGG" id="paek:D3873_02150"/>
<reference evidence="2" key="1">
    <citation type="submission" date="2018-09" db="EMBL/GenBank/DDBJ databases">
        <authorList>
            <person name="Zhu H."/>
        </authorList>
    </citation>
    <scope>NUCLEOTIDE SEQUENCE [LARGE SCALE GENOMIC DNA]</scope>
    <source>
        <strain evidence="2">K2R23-3</strain>
    </source>
</reference>
<dbReference type="Proteomes" id="UP000265725">
    <property type="component" value="Chromosome"/>
</dbReference>
<dbReference type="EMBL" id="CP032418">
    <property type="protein sequence ID" value="AYC30745.1"/>
    <property type="molecule type" value="Genomic_DNA"/>
</dbReference>
<dbReference type="OrthoDB" id="1955141at2"/>
<proteinExistence type="predicted"/>
<keyword evidence="2" id="KW-1185">Reference proteome</keyword>
<organism evidence="1 2">
    <name type="scientific">Paenisporosarcina cavernae</name>
    <dbReference type="NCBI Taxonomy" id="2320858"/>
    <lineage>
        <taxon>Bacteria</taxon>
        <taxon>Bacillati</taxon>
        <taxon>Bacillota</taxon>
        <taxon>Bacilli</taxon>
        <taxon>Bacillales</taxon>
        <taxon>Caryophanaceae</taxon>
        <taxon>Paenisporosarcina</taxon>
    </lineage>
</organism>
<accession>A0A385YV23</accession>
<gene>
    <name evidence="1" type="ORF">D3873_02150</name>
</gene>
<dbReference type="AlphaFoldDB" id="A0A385YV23"/>
<name>A0A385YV23_9BACL</name>
<evidence type="ECO:0000313" key="1">
    <source>
        <dbReference type="EMBL" id="AYC30745.1"/>
    </source>
</evidence>
<protein>
    <submittedName>
        <fullName evidence="1">Uncharacterized protein</fullName>
    </submittedName>
</protein>